<evidence type="ECO:0000256" key="1">
    <source>
        <dbReference type="SAM" id="Phobius"/>
    </source>
</evidence>
<dbReference type="OrthoDB" id="5313079at2759"/>
<proteinExistence type="predicted"/>
<feature type="transmembrane region" description="Helical" evidence="1">
    <location>
        <begin position="238"/>
        <end position="261"/>
    </location>
</feature>
<keyword evidence="3" id="KW-1185">Reference proteome</keyword>
<dbReference type="InterPro" id="IPR036305">
    <property type="entry name" value="RGS_sf"/>
</dbReference>
<evidence type="ECO:0000313" key="2">
    <source>
        <dbReference type="EMBL" id="KYK57352.1"/>
    </source>
</evidence>
<dbReference type="GeneID" id="63717004"/>
<organism evidence="2 3">
    <name type="scientific">Drechmeria coniospora</name>
    <name type="common">Nematophagous fungus</name>
    <name type="synonym">Meria coniospora</name>
    <dbReference type="NCBI Taxonomy" id="98403"/>
    <lineage>
        <taxon>Eukaryota</taxon>
        <taxon>Fungi</taxon>
        <taxon>Dikarya</taxon>
        <taxon>Ascomycota</taxon>
        <taxon>Pezizomycotina</taxon>
        <taxon>Sordariomycetes</taxon>
        <taxon>Hypocreomycetidae</taxon>
        <taxon>Hypocreales</taxon>
        <taxon>Ophiocordycipitaceae</taxon>
        <taxon>Drechmeria</taxon>
    </lineage>
</organism>
<dbReference type="SUPFAM" id="SSF48097">
    <property type="entry name" value="Regulator of G-protein signaling, RGS"/>
    <property type="match status" value="1"/>
</dbReference>
<feature type="transmembrane region" description="Helical" evidence="1">
    <location>
        <begin position="55"/>
        <end position="77"/>
    </location>
</feature>
<dbReference type="Proteomes" id="UP000076580">
    <property type="component" value="Chromosome 02"/>
</dbReference>
<dbReference type="STRING" id="98403.A0A151GK15"/>
<dbReference type="EMBL" id="LAYC01000002">
    <property type="protein sequence ID" value="KYK57352.1"/>
    <property type="molecule type" value="Genomic_DNA"/>
</dbReference>
<dbReference type="AlphaFoldDB" id="A0A151GK15"/>
<comment type="caution">
    <text evidence="2">The sequence shown here is derived from an EMBL/GenBank/DDBJ whole genome shotgun (WGS) entry which is preliminary data.</text>
</comment>
<feature type="transmembrane region" description="Helical" evidence="1">
    <location>
        <begin position="20"/>
        <end position="43"/>
    </location>
</feature>
<dbReference type="RefSeq" id="XP_040656704.1">
    <property type="nucleotide sequence ID" value="XM_040801671.1"/>
</dbReference>
<keyword evidence="1" id="KW-0812">Transmembrane</keyword>
<dbReference type="InterPro" id="IPR044926">
    <property type="entry name" value="RGS_subdomain_2"/>
</dbReference>
<feature type="transmembrane region" description="Helical" evidence="1">
    <location>
        <begin position="273"/>
        <end position="292"/>
    </location>
</feature>
<sequence>MGSELGVTANSRPEPVLDAVGIWWACWASGWTASVIAGMAFLLSRRHLPALRIRGLGLSLAAVGMLHLYWISVQLGYVLGPLVPGQVEFWIMGVYLPFGIALFHASNSRFLHIAKTQRRYAEKRGADVPVEARPEHGLAGRFRRLEYTTKILVVVGLGMFVQLLLTILMFLISRKWHGDWGIPGTEVRGGEMEQKMEMGRGWEWWPSLFWQFFWAWIVAPVVLWKARGIRDTQGWRFQTVACAIVNLHATPMWLIALYVPAMEPINRYWIPPQWIAVSIMMTEVFTIFLPCCEVMRQQALRKETLDSIAQWESKNQVAMASGTKSLHSASTVVESIMSGWASTNGSVRTNGSGESILTMSALEHVLERRPMPLQEFAALRDFSGENIAFLTNVAEWRNSLPAAVREGGAKDSHARELVLERFDSALRIYAEFISVRDAEFPINISSKDLKQLETVFERAARIMYGDKGEVEPATLFDTPAYSVASSRGSEKLTGEPMASRLMHDRVQFCGEIPDEFDETVFRDAEKSIKYLVLTNTWPKFVKHWRSCLDSVDVMEAGNDVFETARRRFSR</sequence>
<gene>
    <name evidence="2" type="ORF">DCS_04361</name>
</gene>
<reference evidence="2 3" key="1">
    <citation type="journal article" date="2016" name="Sci. Rep.">
        <title>Insights into Adaptations to a Near-Obligate Nematode Endoparasitic Lifestyle from the Finished Genome of Drechmeria coniospora.</title>
        <authorList>
            <person name="Zhang L."/>
            <person name="Zhou Z."/>
            <person name="Guo Q."/>
            <person name="Fokkens L."/>
            <person name="Miskei M."/>
            <person name="Pocsi I."/>
            <person name="Zhang W."/>
            <person name="Chen M."/>
            <person name="Wang L."/>
            <person name="Sun Y."/>
            <person name="Donzelli B.G."/>
            <person name="Gibson D.M."/>
            <person name="Nelson D.R."/>
            <person name="Luo J.G."/>
            <person name="Rep M."/>
            <person name="Liu H."/>
            <person name="Yang S."/>
            <person name="Wang J."/>
            <person name="Krasnoff S.B."/>
            <person name="Xu Y."/>
            <person name="Molnar I."/>
            <person name="Lin M."/>
        </authorList>
    </citation>
    <scope>NUCLEOTIDE SEQUENCE [LARGE SCALE GENOMIC DNA]</scope>
    <source>
        <strain evidence="2 3">ARSEF 6962</strain>
    </source>
</reference>
<feature type="transmembrane region" description="Helical" evidence="1">
    <location>
        <begin position="151"/>
        <end position="172"/>
    </location>
</feature>
<dbReference type="InParanoid" id="A0A151GK15"/>
<keyword evidence="1" id="KW-0472">Membrane</keyword>
<protein>
    <submittedName>
        <fullName evidence="2">Regulator of G protein signaling superfamily</fullName>
    </submittedName>
</protein>
<evidence type="ECO:0000313" key="3">
    <source>
        <dbReference type="Proteomes" id="UP000076580"/>
    </source>
</evidence>
<feature type="transmembrane region" description="Helical" evidence="1">
    <location>
        <begin position="208"/>
        <end position="226"/>
    </location>
</feature>
<keyword evidence="1" id="KW-1133">Transmembrane helix</keyword>
<accession>A0A151GK15</accession>
<feature type="transmembrane region" description="Helical" evidence="1">
    <location>
        <begin position="89"/>
        <end position="111"/>
    </location>
</feature>
<name>A0A151GK15_DRECN</name>
<dbReference type="Gene3D" id="1.10.167.10">
    <property type="entry name" value="Regulator of G-protein Signalling 4, domain 2"/>
    <property type="match status" value="1"/>
</dbReference>